<dbReference type="AlphaFoldDB" id="A0A7W6G020"/>
<accession>A0A7W6G020</accession>
<feature type="region of interest" description="Disordered" evidence="1">
    <location>
        <begin position="17"/>
        <end position="44"/>
    </location>
</feature>
<name>A0A7W6G020_9HYPH</name>
<keyword evidence="3" id="KW-1185">Reference proteome</keyword>
<gene>
    <name evidence="2" type="ORF">GGQ73_000341</name>
</gene>
<evidence type="ECO:0000256" key="1">
    <source>
        <dbReference type="SAM" id="MobiDB-lite"/>
    </source>
</evidence>
<organism evidence="2 3">
    <name type="scientific">Rhizobium skierniewicense</name>
    <dbReference type="NCBI Taxonomy" id="984260"/>
    <lineage>
        <taxon>Bacteria</taxon>
        <taxon>Pseudomonadati</taxon>
        <taxon>Pseudomonadota</taxon>
        <taxon>Alphaproteobacteria</taxon>
        <taxon>Hyphomicrobiales</taxon>
        <taxon>Rhizobiaceae</taxon>
        <taxon>Rhizobium/Agrobacterium group</taxon>
        <taxon>Rhizobium</taxon>
    </lineage>
</organism>
<evidence type="ECO:0000313" key="3">
    <source>
        <dbReference type="Proteomes" id="UP000565286"/>
    </source>
</evidence>
<dbReference type="Proteomes" id="UP000565286">
    <property type="component" value="Unassembled WGS sequence"/>
</dbReference>
<dbReference type="RefSeq" id="WP_268842287.1">
    <property type="nucleotide sequence ID" value="NZ_JACIDV010000001.1"/>
</dbReference>
<proteinExistence type="predicted"/>
<reference evidence="2 3" key="1">
    <citation type="submission" date="2020-08" db="EMBL/GenBank/DDBJ databases">
        <title>Genomic Encyclopedia of Type Strains, Phase IV (KMG-IV): sequencing the most valuable type-strain genomes for metagenomic binning, comparative biology and taxonomic classification.</title>
        <authorList>
            <person name="Goeker M."/>
        </authorList>
    </citation>
    <scope>NUCLEOTIDE SEQUENCE [LARGE SCALE GENOMIC DNA]</scope>
    <source>
        <strain evidence="2 3">DSM 26438</strain>
    </source>
</reference>
<sequence>MALKFAVIVDVALKAARSASPEPNDDQTVLRPSRIVKRAAPDYP</sequence>
<protein>
    <submittedName>
        <fullName evidence="2">Uncharacterized protein</fullName>
    </submittedName>
</protein>
<evidence type="ECO:0000313" key="2">
    <source>
        <dbReference type="EMBL" id="MBB3944418.1"/>
    </source>
</evidence>
<comment type="caution">
    <text evidence="2">The sequence shown here is derived from an EMBL/GenBank/DDBJ whole genome shotgun (WGS) entry which is preliminary data.</text>
</comment>
<dbReference type="EMBL" id="JACIDV010000001">
    <property type="protein sequence ID" value="MBB3944418.1"/>
    <property type="molecule type" value="Genomic_DNA"/>
</dbReference>